<feature type="domain" description="M23ase beta-sheet core" evidence="1">
    <location>
        <begin position="218"/>
        <end position="309"/>
    </location>
</feature>
<dbReference type="InterPro" id="IPR005135">
    <property type="entry name" value="Endo/exonuclease/phosphatase"/>
</dbReference>
<evidence type="ECO:0000259" key="2">
    <source>
        <dbReference type="Pfam" id="PF03372"/>
    </source>
</evidence>
<dbReference type="InterPro" id="IPR050570">
    <property type="entry name" value="Cell_wall_metabolism_enzyme"/>
</dbReference>
<keyword evidence="4" id="KW-1185">Reference proteome</keyword>
<evidence type="ECO:0000259" key="1">
    <source>
        <dbReference type="Pfam" id="PF01551"/>
    </source>
</evidence>
<dbReference type="Gene3D" id="2.70.70.10">
    <property type="entry name" value="Glucose Permease (Domain IIA)"/>
    <property type="match status" value="1"/>
</dbReference>
<keyword evidence="3" id="KW-0255">Endonuclease</keyword>
<evidence type="ECO:0000313" key="3">
    <source>
        <dbReference type="EMBL" id="SFC97136.1"/>
    </source>
</evidence>
<dbReference type="GO" id="GO:0004527">
    <property type="term" value="F:exonuclease activity"/>
    <property type="evidence" value="ECO:0007669"/>
    <property type="project" value="UniProtKB-KW"/>
</dbReference>
<dbReference type="Proteomes" id="UP000198832">
    <property type="component" value="Unassembled WGS sequence"/>
</dbReference>
<dbReference type="Pfam" id="PF01551">
    <property type="entry name" value="Peptidase_M23"/>
    <property type="match status" value="1"/>
</dbReference>
<keyword evidence="3" id="KW-0269">Exonuclease</keyword>
<dbReference type="InterPro" id="IPR011055">
    <property type="entry name" value="Dup_hybrid_motif"/>
</dbReference>
<proteinExistence type="predicted"/>
<reference evidence="3 4" key="1">
    <citation type="submission" date="2016-10" db="EMBL/GenBank/DDBJ databases">
        <authorList>
            <person name="de Groot N.N."/>
        </authorList>
    </citation>
    <scope>NUCLEOTIDE SEQUENCE [LARGE SCALE GENOMIC DNA]</scope>
    <source>
        <strain evidence="3 4">CGMCC 1.7056</strain>
    </source>
</reference>
<keyword evidence="3" id="KW-0540">Nuclease</keyword>
<dbReference type="RefSeq" id="WP_175507738.1">
    <property type="nucleotide sequence ID" value="NZ_FOLB01000017.1"/>
</dbReference>
<dbReference type="GO" id="GO:0004222">
    <property type="term" value="F:metalloendopeptidase activity"/>
    <property type="evidence" value="ECO:0007669"/>
    <property type="project" value="TreeGrafter"/>
</dbReference>
<dbReference type="InterPro" id="IPR016047">
    <property type="entry name" value="M23ase_b-sheet_dom"/>
</dbReference>
<dbReference type="STRING" id="574651.SAMN04487968_11730"/>
<gene>
    <name evidence="3" type="ORF">SAMN04487968_11730</name>
</gene>
<dbReference type="PANTHER" id="PTHR21666">
    <property type="entry name" value="PEPTIDASE-RELATED"/>
    <property type="match status" value="1"/>
</dbReference>
<accession>A0A1I1NI94</accession>
<dbReference type="AlphaFoldDB" id="A0A1I1NI94"/>
<dbReference type="EMBL" id="FOLB01000017">
    <property type="protein sequence ID" value="SFC97136.1"/>
    <property type="molecule type" value="Genomic_DNA"/>
</dbReference>
<organism evidence="3 4">
    <name type="scientific">Nocardioides terrae</name>
    <dbReference type="NCBI Taxonomy" id="574651"/>
    <lineage>
        <taxon>Bacteria</taxon>
        <taxon>Bacillati</taxon>
        <taxon>Actinomycetota</taxon>
        <taxon>Actinomycetes</taxon>
        <taxon>Propionibacteriales</taxon>
        <taxon>Nocardioidaceae</taxon>
        <taxon>Nocardioides</taxon>
    </lineage>
</organism>
<dbReference type="PANTHER" id="PTHR21666:SF270">
    <property type="entry name" value="MUREIN HYDROLASE ACTIVATOR ENVC"/>
    <property type="match status" value="1"/>
</dbReference>
<dbReference type="Pfam" id="PF03372">
    <property type="entry name" value="Exo_endo_phos"/>
    <property type="match status" value="1"/>
</dbReference>
<protein>
    <submittedName>
        <fullName evidence="3">Endonuclease/Exonuclease/phosphatase family protein</fullName>
    </submittedName>
</protein>
<dbReference type="Gene3D" id="3.60.10.10">
    <property type="entry name" value="Endonuclease/exonuclease/phosphatase"/>
    <property type="match status" value="1"/>
</dbReference>
<feature type="domain" description="Endonuclease/exonuclease/phosphatase" evidence="2">
    <location>
        <begin position="350"/>
        <end position="572"/>
    </location>
</feature>
<sequence>MKVVTLAVAPLVAVMALLLGVVVVIAPDKSAHDCGTTVDTVIVNAANTAVGDEQRANAATIIAVAKAQGVPPYGWVVGITAALQESGLRNLPHGDRDSLGLFQQRPSAGWGSPAQVMDPVYASTAFFTHLLRVTGWQEMSVAAAAQAVQRSAFPDAYASHEGQARGLIAELAPGIPATSAAAASACTMADGTVVAPLRPGTYTDLHNYGHTSSLWTSIHTGDDLAAPCGTPVLAATSGTIVIESGGGWSWSGRWLVKVEIQPGGLTTWYGHMRSLAVHDGQVIRAGEQIGEVGELGNATGCHLHFEVHPHDGGYLDDQVDAGAWLAAHAGHAGQADVLPAAAGSGSFRLASFNVLGSSHTGRSGDQHRGWPVGVQRIVGAISLLDARGVSVAGLQEFEGPQHDVFARRYAGRWDAWFAGGDSRNAVIWRADTWSLLASRSFSIPYITGTDEMPVVLLRNRTTGAQLYVVNVHNPSDMYAQLGGQRERALHIESRLIDQLSVTGTPIVFTGDFNDRDAPGCAFTPRLGSAFDSPRGHCGARPGEGIDHIFGAHVTFSQTRSDPSPHRRLISDHDLLTTTVSTTNG</sequence>
<evidence type="ECO:0000313" key="4">
    <source>
        <dbReference type="Proteomes" id="UP000198832"/>
    </source>
</evidence>
<dbReference type="InterPro" id="IPR036691">
    <property type="entry name" value="Endo/exonu/phosph_ase_sf"/>
</dbReference>
<dbReference type="SUPFAM" id="SSF56219">
    <property type="entry name" value="DNase I-like"/>
    <property type="match status" value="1"/>
</dbReference>
<dbReference type="SUPFAM" id="SSF51261">
    <property type="entry name" value="Duplicated hybrid motif"/>
    <property type="match status" value="1"/>
</dbReference>
<dbReference type="CDD" id="cd12797">
    <property type="entry name" value="M23_peptidase"/>
    <property type="match status" value="1"/>
</dbReference>
<dbReference type="GO" id="GO:0004519">
    <property type="term" value="F:endonuclease activity"/>
    <property type="evidence" value="ECO:0007669"/>
    <property type="project" value="UniProtKB-KW"/>
</dbReference>
<keyword evidence="3" id="KW-0378">Hydrolase</keyword>
<name>A0A1I1NI94_9ACTN</name>